<evidence type="ECO:0000256" key="1">
    <source>
        <dbReference type="ARBA" id="ARBA00022801"/>
    </source>
</evidence>
<name>A0A9X2F8I4_9SPHI</name>
<proteinExistence type="inferred from homology"/>
<keyword evidence="7" id="KW-1185">Reference proteome</keyword>
<gene>
    <name evidence="6" type="ORF">NF867_06545</name>
</gene>
<dbReference type="SUPFAM" id="SSF51445">
    <property type="entry name" value="(Trans)glycosidases"/>
    <property type="match status" value="1"/>
</dbReference>
<sequence length="340" mass="38889">MRKKLFLFVFVNAVCGLIAAAFAQTAPSATDQHGALSVQHNIIVDKNGVPPQLRGISMSWSIWAGKKYYNNNVVDWLVDDFKISVLRASMAVQPDDGYLQQPEQQLQLITQTIDRAIEKGVYVLIDWHDHNAEKHLQESKAFFVQMAKRYAGKPNVIYEIWNEPEHQSWPVIKQYAIEVINEIRKYDADNLIIVGSTKWDQEVDVTAKDPITGFKNIAYSFHFYASDPNHQDRLRSKAEKAMKKGLPLFVTEWGVGESNGDGVFDLKKTETWFNWMETHKLSWANWNITDKKETTALLKPGANVNGGWTEQELTPAGIYIREQLRKFNNPQKSSETQSNN</sequence>
<feature type="signal peptide" evidence="4">
    <location>
        <begin position="1"/>
        <end position="23"/>
    </location>
</feature>
<evidence type="ECO:0000256" key="2">
    <source>
        <dbReference type="ARBA" id="ARBA00023295"/>
    </source>
</evidence>
<evidence type="ECO:0000256" key="4">
    <source>
        <dbReference type="SAM" id="SignalP"/>
    </source>
</evidence>
<keyword evidence="1 3" id="KW-0378">Hydrolase</keyword>
<organism evidence="6 7">
    <name type="scientific">Solitalea agri</name>
    <dbReference type="NCBI Taxonomy" id="2953739"/>
    <lineage>
        <taxon>Bacteria</taxon>
        <taxon>Pseudomonadati</taxon>
        <taxon>Bacteroidota</taxon>
        <taxon>Sphingobacteriia</taxon>
        <taxon>Sphingobacteriales</taxon>
        <taxon>Sphingobacteriaceae</taxon>
        <taxon>Solitalea</taxon>
    </lineage>
</organism>
<protein>
    <submittedName>
        <fullName evidence="6">Glycoside hydrolase family 5 protein</fullName>
    </submittedName>
</protein>
<comment type="similarity">
    <text evidence="3">Belongs to the glycosyl hydrolase 5 (cellulase A) family.</text>
</comment>
<dbReference type="InterPro" id="IPR001547">
    <property type="entry name" value="Glyco_hydro_5"/>
</dbReference>
<dbReference type="AlphaFoldDB" id="A0A9X2F8I4"/>
<dbReference type="Gene3D" id="3.20.20.80">
    <property type="entry name" value="Glycosidases"/>
    <property type="match status" value="1"/>
</dbReference>
<feature type="chain" id="PRO_5040753716" evidence="4">
    <location>
        <begin position="24"/>
        <end position="340"/>
    </location>
</feature>
<dbReference type="RefSeq" id="WP_252586986.1">
    <property type="nucleotide sequence ID" value="NZ_JAMWYS010000024.1"/>
</dbReference>
<dbReference type="InterPro" id="IPR017853">
    <property type="entry name" value="GH"/>
</dbReference>
<comment type="caution">
    <text evidence="6">The sequence shown here is derived from an EMBL/GenBank/DDBJ whole genome shotgun (WGS) entry which is preliminary data.</text>
</comment>
<reference evidence="6" key="1">
    <citation type="submission" date="2022-06" db="EMBL/GenBank/DDBJ databases">
        <title>Solitalea sp. MAHUQ-68 isolated from rhizospheric soil.</title>
        <authorList>
            <person name="Huq M.A."/>
        </authorList>
    </citation>
    <scope>NUCLEOTIDE SEQUENCE</scope>
    <source>
        <strain evidence="6">MAHUQ-68</strain>
    </source>
</reference>
<feature type="domain" description="Glycoside hydrolase family 5" evidence="5">
    <location>
        <begin position="44"/>
        <end position="291"/>
    </location>
</feature>
<evidence type="ECO:0000256" key="3">
    <source>
        <dbReference type="RuleBase" id="RU361153"/>
    </source>
</evidence>
<accession>A0A9X2F8I4</accession>
<dbReference type="PANTHER" id="PTHR34142">
    <property type="entry name" value="ENDO-BETA-1,4-GLUCANASE A"/>
    <property type="match status" value="1"/>
</dbReference>
<keyword evidence="2 3" id="KW-0326">Glycosidase</keyword>
<evidence type="ECO:0000259" key="5">
    <source>
        <dbReference type="Pfam" id="PF00150"/>
    </source>
</evidence>
<dbReference type="Pfam" id="PF00150">
    <property type="entry name" value="Cellulase"/>
    <property type="match status" value="1"/>
</dbReference>
<evidence type="ECO:0000313" key="7">
    <source>
        <dbReference type="Proteomes" id="UP001155182"/>
    </source>
</evidence>
<dbReference type="GO" id="GO:0004553">
    <property type="term" value="F:hydrolase activity, hydrolyzing O-glycosyl compounds"/>
    <property type="evidence" value="ECO:0007669"/>
    <property type="project" value="InterPro"/>
</dbReference>
<dbReference type="PANTHER" id="PTHR34142:SF1">
    <property type="entry name" value="GLYCOSIDE HYDROLASE FAMILY 5 DOMAIN-CONTAINING PROTEIN"/>
    <property type="match status" value="1"/>
</dbReference>
<dbReference type="GO" id="GO:0000272">
    <property type="term" value="P:polysaccharide catabolic process"/>
    <property type="evidence" value="ECO:0007669"/>
    <property type="project" value="InterPro"/>
</dbReference>
<dbReference type="EMBL" id="JAMWYS010000024">
    <property type="protein sequence ID" value="MCO4292513.1"/>
    <property type="molecule type" value="Genomic_DNA"/>
</dbReference>
<evidence type="ECO:0000313" key="6">
    <source>
        <dbReference type="EMBL" id="MCO4292513.1"/>
    </source>
</evidence>
<keyword evidence="4" id="KW-0732">Signal</keyword>
<dbReference type="Proteomes" id="UP001155182">
    <property type="component" value="Unassembled WGS sequence"/>
</dbReference>